<feature type="transmembrane region" description="Helical" evidence="12">
    <location>
        <begin position="332"/>
        <end position="352"/>
    </location>
</feature>
<dbReference type="EMBL" id="QPGL01000002">
    <property type="protein sequence ID" value="RCS70777.1"/>
    <property type="molecule type" value="Genomic_DNA"/>
</dbReference>
<evidence type="ECO:0000256" key="10">
    <source>
        <dbReference type="ARBA" id="ARBA00023157"/>
    </source>
</evidence>
<reference evidence="13 14" key="1">
    <citation type="journal article" date="2017" name="Elife">
        <title>Extensive horizontal gene transfer in cheese-associated bacteria.</title>
        <authorList>
            <person name="Bonham K.S."/>
            <person name="Wolfe B.E."/>
            <person name="Dutton R.J."/>
        </authorList>
    </citation>
    <scope>NUCLEOTIDE SEQUENCE [LARGE SCALE GENOMIC DNA]</scope>
    <source>
        <strain evidence="13 14">JB196</strain>
    </source>
</reference>
<comment type="subcellular location">
    <subcellularLocation>
        <location evidence="1">Membrane</location>
        <topology evidence="1">Multi-pass membrane protein</topology>
    </subcellularLocation>
</comment>
<name>A0A368LJ96_9VIBR</name>
<proteinExistence type="predicted"/>
<evidence type="ECO:0000256" key="12">
    <source>
        <dbReference type="SAM" id="Phobius"/>
    </source>
</evidence>
<evidence type="ECO:0000256" key="5">
    <source>
        <dbReference type="ARBA" id="ARBA00022989"/>
    </source>
</evidence>
<keyword evidence="2" id="KW-1003">Cell membrane</keyword>
<dbReference type="InterPro" id="IPR003780">
    <property type="entry name" value="COX15/CtaA_fam"/>
</dbReference>
<evidence type="ECO:0000256" key="7">
    <source>
        <dbReference type="ARBA" id="ARBA00023004"/>
    </source>
</evidence>
<gene>
    <name evidence="13" type="ORF">CIK83_15315</name>
</gene>
<evidence type="ECO:0000256" key="3">
    <source>
        <dbReference type="ARBA" id="ARBA00022692"/>
    </source>
</evidence>
<dbReference type="InterPro" id="IPR050450">
    <property type="entry name" value="COX15/CtaA_HemeA_synthase"/>
</dbReference>
<evidence type="ECO:0000256" key="2">
    <source>
        <dbReference type="ARBA" id="ARBA00022475"/>
    </source>
</evidence>
<keyword evidence="10" id="KW-1015">Disulfide bond</keyword>
<dbReference type="GO" id="GO:0006784">
    <property type="term" value="P:heme A biosynthetic process"/>
    <property type="evidence" value="ECO:0007669"/>
    <property type="project" value="InterPro"/>
</dbReference>
<sequence>MKAASTLIWLVRISLALTLVVIVLGAYTRISDAGLGCPDWPGCFGHLTVPTQNHEIVRATTLFPQHDIEPHKAWLEMIHRYVAGTLGLLIAAILVLSFKVPNVSKVWPCVLSVVVIFQAALGMWTVTLKLMPIIVMLHLLGGFALLCLLLVFYLLMKPHSWLAAEATDHLGLDAKLNTRHGARWALSLHRAAWIGCGVLVVQIMLGGWTSSNYAALVCTSFPICNGNWWQSLNINGAFTIFQQPLLINNDSYEYGVLDYSSRMTIHIMHRIGAVFTAFTLLWLAYRVLVNKIHPVLNVAGMALIMQVFIQIGLGITNVMLQLPVILAVAHNLVAALLLLNVVFICVGLRLCLLEPLMRERCSSLLIHRRSSTYAVVRSKVASRKMSHIRE</sequence>
<dbReference type="RefSeq" id="WP_086959806.1">
    <property type="nucleotide sequence ID" value="NZ_AP018681.1"/>
</dbReference>
<feature type="transmembrane region" description="Helical" evidence="12">
    <location>
        <begin position="295"/>
        <end position="320"/>
    </location>
</feature>
<dbReference type="GO" id="GO:0016020">
    <property type="term" value="C:membrane"/>
    <property type="evidence" value="ECO:0007669"/>
    <property type="project" value="UniProtKB-SubCell"/>
</dbReference>
<evidence type="ECO:0000256" key="9">
    <source>
        <dbReference type="ARBA" id="ARBA00023136"/>
    </source>
</evidence>
<keyword evidence="14" id="KW-1185">Reference proteome</keyword>
<keyword evidence="7" id="KW-0408">Iron</keyword>
<feature type="transmembrane region" description="Helical" evidence="12">
    <location>
        <begin position="78"/>
        <end position="98"/>
    </location>
</feature>
<dbReference type="OrthoDB" id="1447144at2"/>
<keyword evidence="5 12" id="KW-1133">Transmembrane helix</keyword>
<feature type="transmembrane region" description="Helical" evidence="12">
    <location>
        <begin position="267"/>
        <end position="288"/>
    </location>
</feature>
<keyword evidence="9 12" id="KW-0472">Membrane</keyword>
<dbReference type="PANTHER" id="PTHR35457">
    <property type="entry name" value="HEME A SYNTHASE"/>
    <property type="match status" value="1"/>
</dbReference>
<evidence type="ECO:0000313" key="13">
    <source>
        <dbReference type="EMBL" id="RCS70777.1"/>
    </source>
</evidence>
<protein>
    <submittedName>
        <fullName evidence="13">Heme A synthase</fullName>
    </submittedName>
</protein>
<accession>A0A368LJ96</accession>
<feature type="transmembrane region" description="Helical" evidence="12">
    <location>
        <begin position="130"/>
        <end position="155"/>
    </location>
</feature>
<evidence type="ECO:0000256" key="11">
    <source>
        <dbReference type="ARBA" id="ARBA00023444"/>
    </source>
</evidence>
<evidence type="ECO:0000256" key="1">
    <source>
        <dbReference type="ARBA" id="ARBA00004141"/>
    </source>
</evidence>
<evidence type="ECO:0000256" key="4">
    <source>
        <dbReference type="ARBA" id="ARBA00022723"/>
    </source>
</evidence>
<dbReference type="Pfam" id="PF02628">
    <property type="entry name" value="COX15-CtaA"/>
    <property type="match status" value="1"/>
</dbReference>
<comment type="pathway">
    <text evidence="11">Porphyrin-containing compound metabolism.</text>
</comment>
<dbReference type="AlphaFoldDB" id="A0A368LJ96"/>
<evidence type="ECO:0000256" key="8">
    <source>
        <dbReference type="ARBA" id="ARBA00023133"/>
    </source>
</evidence>
<comment type="caution">
    <text evidence="13">The sequence shown here is derived from an EMBL/GenBank/DDBJ whole genome shotgun (WGS) entry which is preliminary data.</text>
</comment>
<keyword evidence="3 12" id="KW-0812">Transmembrane</keyword>
<dbReference type="GO" id="GO:0016491">
    <property type="term" value="F:oxidoreductase activity"/>
    <property type="evidence" value="ECO:0007669"/>
    <property type="project" value="UniProtKB-KW"/>
</dbReference>
<dbReference type="Proteomes" id="UP000252479">
    <property type="component" value="Unassembled WGS sequence"/>
</dbReference>
<feature type="transmembrane region" description="Helical" evidence="12">
    <location>
        <begin position="184"/>
        <end position="205"/>
    </location>
</feature>
<keyword evidence="8" id="KW-0350">Heme biosynthesis</keyword>
<evidence type="ECO:0000256" key="6">
    <source>
        <dbReference type="ARBA" id="ARBA00023002"/>
    </source>
</evidence>
<dbReference type="GO" id="GO:0046872">
    <property type="term" value="F:metal ion binding"/>
    <property type="evidence" value="ECO:0007669"/>
    <property type="project" value="UniProtKB-KW"/>
</dbReference>
<feature type="transmembrane region" description="Helical" evidence="12">
    <location>
        <begin position="7"/>
        <end position="27"/>
    </location>
</feature>
<dbReference type="GeneID" id="303190294"/>
<keyword evidence="4" id="KW-0479">Metal-binding</keyword>
<evidence type="ECO:0000313" key="14">
    <source>
        <dbReference type="Proteomes" id="UP000252479"/>
    </source>
</evidence>
<feature type="transmembrane region" description="Helical" evidence="12">
    <location>
        <begin position="105"/>
        <end position="124"/>
    </location>
</feature>
<dbReference type="PANTHER" id="PTHR35457:SF1">
    <property type="entry name" value="HEME A SYNTHASE"/>
    <property type="match status" value="1"/>
</dbReference>
<organism evidence="13 14">
    <name type="scientific">Vibrio casei</name>
    <dbReference type="NCBI Taxonomy" id="673372"/>
    <lineage>
        <taxon>Bacteria</taxon>
        <taxon>Pseudomonadati</taxon>
        <taxon>Pseudomonadota</taxon>
        <taxon>Gammaproteobacteria</taxon>
        <taxon>Vibrionales</taxon>
        <taxon>Vibrionaceae</taxon>
        <taxon>Vibrio</taxon>
    </lineage>
</organism>
<keyword evidence="6" id="KW-0560">Oxidoreductase</keyword>